<feature type="region of interest" description="Disordered" evidence="1">
    <location>
        <begin position="257"/>
        <end position="279"/>
    </location>
</feature>
<keyword evidence="3" id="KW-1185">Reference proteome</keyword>
<sequence length="279" mass="31596">MEQVTTEKESQKEDNNTITDMKAESITQATMPPLAMKEPNHSAEDNFSPLNILKKKGKVDAERASREAEECSPLLLSVLEPVVENLAGDSWVYEAATTQKAKETKKPTTVPDPLDEEHDMNVPSPLHIPKEEADDDLATRAIKIEEKGKKGVKVPPQKVLVTRPTLSKPQLQTGKNDSEDWDFYFVPEDGRIKKKGKTAESRQQSKREREHLLAPAVEAHADAQESEENEDEWEALLWGKKRKRKFLKIILPWKSQKTQRLHRMKSPMKKSSGAARLST</sequence>
<dbReference type="Proteomes" id="UP000800200">
    <property type="component" value="Unassembled WGS sequence"/>
</dbReference>
<feature type="region of interest" description="Disordered" evidence="1">
    <location>
        <begin position="148"/>
        <end position="180"/>
    </location>
</feature>
<feature type="compositionally biased region" description="Basic and acidic residues" evidence="1">
    <location>
        <begin position="1"/>
        <end position="15"/>
    </location>
</feature>
<feature type="compositionally biased region" description="Polar residues" evidence="1">
    <location>
        <begin position="164"/>
        <end position="175"/>
    </location>
</feature>
<dbReference type="EMBL" id="ML994693">
    <property type="protein sequence ID" value="KAF2177151.1"/>
    <property type="molecule type" value="Genomic_DNA"/>
</dbReference>
<feature type="compositionally biased region" description="Basic residues" evidence="1">
    <location>
        <begin position="257"/>
        <end position="268"/>
    </location>
</feature>
<evidence type="ECO:0000256" key="1">
    <source>
        <dbReference type="SAM" id="MobiDB-lite"/>
    </source>
</evidence>
<gene>
    <name evidence="2" type="ORF">K469DRAFT_380415</name>
</gene>
<name>A0A6A6DCF2_9PEZI</name>
<proteinExistence type="predicted"/>
<evidence type="ECO:0000313" key="2">
    <source>
        <dbReference type="EMBL" id="KAF2177151.1"/>
    </source>
</evidence>
<feature type="region of interest" description="Disordered" evidence="1">
    <location>
        <begin position="96"/>
        <end position="135"/>
    </location>
</feature>
<protein>
    <submittedName>
        <fullName evidence="2">Uncharacterized protein</fullName>
    </submittedName>
</protein>
<accession>A0A6A6DCF2</accession>
<evidence type="ECO:0000313" key="3">
    <source>
        <dbReference type="Proteomes" id="UP000800200"/>
    </source>
</evidence>
<feature type="region of interest" description="Disordered" evidence="1">
    <location>
        <begin position="192"/>
        <end position="232"/>
    </location>
</feature>
<feature type="compositionally biased region" description="Basic and acidic residues" evidence="1">
    <location>
        <begin position="197"/>
        <end position="212"/>
    </location>
</feature>
<reference evidence="2" key="1">
    <citation type="journal article" date="2020" name="Stud. Mycol.">
        <title>101 Dothideomycetes genomes: a test case for predicting lifestyles and emergence of pathogens.</title>
        <authorList>
            <person name="Haridas S."/>
            <person name="Albert R."/>
            <person name="Binder M."/>
            <person name="Bloem J."/>
            <person name="Labutti K."/>
            <person name="Salamov A."/>
            <person name="Andreopoulos B."/>
            <person name="Baker S."/>
            <person name="Barry K."/>
            <person name="Bills G."/>
            <person name="Bluhm B."/>
            <person name="Cannon C."/>
            <person name="Castanera R."/>
            <person name="Culley D."/>
            <person name="Daum C."/>
            <person name="Ezra D."/>
            <person name="Gonzalez J."/>
            <person name="Henrissat B."/>
            <person name="Kuo A."/>
            <person name="Liang C."/>
            <person name="Lipzen A."/>
            <person name="Lutzoni F."/>
            <person name="Magnuson J."/>
            <person name="Mondo S."/>
            <person name="Nolan M."/>
            <person name="Ohm R."/>
            <person name="Pangilinan J."/>
            <person name="Park H.-J."/>
            <person name="Ramirez L."/>
            <person name="Alfaro M."/>
            <person name="Sun H."/>
            <person name="Tritt A."/>
            <person name="Yoshinaga Y."/>
            <person name="Zwiers L.-H."/>
            <person name="Turgeon B."/>
            <person name="Goodwin S."/>
            <person name="Spatafora J."/>
            <person name="Crous P."/>
            <person name="Grigoriev I."/>
        </authorList>
    </citation>
    <scope>NUCLEOTIDE SEQUENCE</scope>
    <source>
        <strain evidence="2">CBS 207.26</strain>
    </source>
</reference>
<dbReference type="AlphaFoldDB" id="A0A6A6DCF2"/>
<feature type="region of interest" description="Disordered" evidence="1">
    <location>
        <begin position="1"/>
        <end position="49"/>
    </location>
</feature>
<organism evidence="2 3">
    <name type="scientific">Zopfia rhizophila CBS 207.26</name>
    <dbReference type="NCBI Taxonomy" id="1314779"/>
    <lineage>
        <taxon>Eukaryota</taxon>
        <taxon>Fungi</taxon>
        <taxon>Dikarya</taxon>
        <taxon>Ascomycota</taxon>
        <taxon>Pezizomycotina</taxon>
        <taxon>Dothideomycetes</taxon>
        <taxon>Dothideomycetes incertae sedis</taxon>
        <taxon>Zopfiaceae</taxon>
        <taxon>Zopfia</taxon>
    </lineage>
</organism>